<accession>K1SCL7</accession>
<reference evidence="4" key="1">
    <citation type="journal article" date="2013" name="Environ. Microbiol.">
        <title>Microbiota from the distal guts of lean and obese adolescents exhibit partial functional redundancy besides clear differences in community structure.</title>
        <authorList>
            <person name="Ferrer M."/>
            <person name="Ruiz A."/>
            <person name="Lanza F."/>
            <person name="Haange S.B."/>
            <person name="Oberbach A."/>
            <person name="Till H."/>
            <person name="Bargiela R."/>
            <person name="Campoy C."/>
            <person name="Segura M.T."/>
            <person name="Richter M."/>
            <person name="von Bergen M."/>
            <person name="Seifert J."/>
            <person name="Suarez A."/>
        </authorList>
    </citation>
    <scope>NUCLEOTIDE SEQUENCE</scope>
</reference>
<dbReference type="AlphaFoldDB" id="K1SCL7"/>
<evidence type="ECO:0000256" key="2">
    <source>
        <dbReference type="ARBA" id="ARBA00023136"/>
    </source>
</evidence>
<organism evidence="4">
    <name type="scientific">human gut metagenome</name>
    <dbReference type="NCBI Taxonomy" id="408170"/>
    <lineage>
        <taxon>unclassified sequences</taxon>
        <taxon>metagenomes</taxon>
        <taxon>organismal metagenomes</taxon>
    </lineage>
</organism>
<sequence>MGGERVRIRLADDLREERSHSLSLSADLYHRFGKVQTNLLVEGFYTTLDHVFALRPLPDPDTDGSTIKERYNGSGARVMGINIEGKAAFTRWFDLQAGITL</sequence>
<dbReference type="Gene3D" id="2.40.170.20">
    <property type="entry name" value="TonB-dependent receptor, beta-barrel domain"/>
    <property type="match status" value="1"/>
</dbReference>
<evidence type="ECO:0000313" key="4">
    <source>
        <dbReference type="EMBL" id="EKC53179.1"/>
    </source>
</evidence>
<dbReference type="InterPro" id="IPR036942">
    <property type="entry name" value="Beta-barrel_TonB_sf"/>
</dbReference>
<proteinExistence type="predicted"/>
<dbReference type="GO" id="GO:0009279">
    <property type="term" value="C:cell outer membrane"/>
    <property type="evidence" value="ECO:0007669"/>
    <property type="project" value="UniProtKB-SubCell"/>
</dbReference>
<evidence type="ECO:0000256" key="3">
    <source>
        <dbReference type="ARBA" id="ARBA00023237"/>
    </source>
</evidence>
<gene>
    <name evidence="4" type="ORF">OBE_12720</name>
</gene>
<protein>
    <submittedName>
        <fullName evidence="4">TonB-dependent outer membrane receptor</fullName>
    </submittedName>
</protein>
<keyword evidence="3" id="KW-0998">Cell outer membrane</keyword>
<comment type="caution">
    <text evidence="4">The sequence shown here is derived from an EMBL/GenBank/DDBJ whole genome shotgun (WGS) entry which is preliminary data.</text>
</comment>
<keyword evidence="2" id="KW-0472">Membrane</keyword>
<dbReference type="EMBL" id="AJWZ01008775">
    <property type="protein sequence ID" value="EKC53179.1"/>
    <property type="molecule type" value="Genomic_DNA"/>
</dbReference>
<keyword evidence="4" id="KW-0675">Receptor</keyword>
<dbReference type="SUPFAM" id="SSF56935">
    <property type="entry name" value="Porins"/>
    <property type="match status" value="1"/>
</dbReference>
<comment type="subcellular location">
    <subcellularLocation>
        <location evidence="1">Cell outer membrane</location>
    </subcellularLocation>
</comment>
<evidence type="ECO:0000256" key="1">
    <source>
        <dbReference type="ARBA" id="ARBA00004442"/>
    </source>
</evidence>
<feature type="non-terminal residue" evidence="4">
    <location>
        <position position="101"/>
    </location>
</feature>
<name>K1SCL7_9ZZZZ</name>